<dbReference type="CDD" id="cd07814">
    <property type="entry name" value="SRPBCC_CalC_Aha1-like"/>
    <property type="match status" value="1"/>
</dbReference>
<feature type="domain" description="Activator of Hsp90 ATPase homologue 1/2-like C-terminal" evidence="2">
    <location>
        <begin position="24"/>
        <end position="132"/>
    </location>
</feature>
<evidence type="ECO:0000256" key="1">
    <source>
        <dbReference type="ARBA" id="ARBA00006817"/>
    </source>
</evidence>
<dbReference type="RefSeq" id="WP_253668575.1">
    <property type="nucleotide sequence ID" value="NZ_JAMTCP010000004.1"/>
</dbReference>
<dbReference type="InterPro" id="IPR013538">
    <property type="entry name" value="ASHA1/2-like_C"/>
</dbReference>
<organism evidence="3 4">
    <name type="scientific">Streptoalloteichus tenebrarius (strain ATCC 17920 / DSM 40477 / JCM 4838 / CBS 697.72 / NBRC 16177 / NCIMB 11028 / NRRL B-12390 / A12253. 1 / ISP 5477)</name>
    <name type="common">Streptomyces tenebrarius</name>
    <dbReference type="NCBI Taxonomy" id="1933"/>
    <lineage>
        <taxon>Bacteria</taxon>
        <taxon>Bacillati</taxon>
        <taxon>Actinomycetota</taxon>
        <taxon>Actinomycetes</taxon>
        <taxon>Pseudonocardiales</taxon>
        <taxon>Pseudonocardiaceae</taxon>
        <taxon>Streptoalloteichus</taxon>
    </lineage>
</organism>
<comment type="similarity">
    <text evidence="1">Belongs to the AHA1 family.</text>
</comment>
<name>A0ABT1HQ53_STRSD</name>
<evidence type="ECO:0000259" key="2">
    <source>
        <dbReference type="Pfam" id="PF08327"/>
    </source>
</evidence>
<accession>A0ABT1HQ53</accession>
<dbReference type="Pfam" id="PF08327">
    <property type="entry name" value="AHSA1"/>
    <property type="match status" value="1"/>
</dbReference>
<evidence type="ECO:0000313" key="4">
    <source>
        <dbReference type="Proteomes" id="UP001205311"/>
    </source>
</evidence>
<gene>
    <name evidence="3" type="ORF">LX15_001318</name>
</gene>
<dbReference type="InterPro" id="IPR023393">
    <property type="entry name" value="START-like_dom_sf"/>
</dbReference>
<protein>
    <submittedName>
        <fullName evidence="3">Conserved protein YndB, AHSA1/START domain</fullName>
    </submittedName>
</protein>
<proteinExistence type="inferred from homology"/>
<dbReference type="EMBL" id="JAMTCP010000004">
    <property type="protein sequence ID" value="MCP2257633.1"/>
    <property type="molecule type" value="Genomic_DNA"/>
</dbReference>
<sequence length="139" mass="15896">MSRVVGRTRDAGFQIGVSRTLPHARERVWAFLTSPEGLALWLGEGARLEGVGAEYRTEDGTVGEVRGLREHDRVRVTWRPADWDHETTVQVAVRGDDRTMLRFHQERLADAEERERQRAHWQRVMDQVAAALDPLDARG</sequence>
<evidence type="ECO:0000313" key="3">
    <source>
        <dbReference type="EMBL" id="MCP2257633.1"/>
    </source>
</evidence>
<dbReference type="Proteomes" id="UP001205311">
    <property type="component" value="Unassembled WGS sequence"/>
</dbReference>
<dbReference type="Gene3D" id="3.30.530.20">
    <property type="match status" value="1"/>
</dbReference>
<dbReference type="SUPFAM" id="SSF55961">
    <property type="entry name" value="Bet v1-like"/>
    <property type="match status" value="1"/>
</dbReference>
<keyword evidence="4" id="KW-1185">Reference proteome</keyword>
<comment type="caution">
    <text evidence="3">The sequence shown here is derived from an EMBL/GenBank/DDBJ whole genome shotgun (WGS) entry which is preliminary data.</text>
</comment>
<reference evidence="3 4" key="1">
    <citation type="submission" date="2022-06" db="EMBL/GenBank/DDBJ databases">
        <title>Genomic Encyclopedia of Archaeal and Bacterial Type Strains, Phase II (KMG-II): from individual species to whole genera.</title>
        <authorList>
            <person name="Goeker M."/>
        </authorList>
    </citation>
    <scope>NUCLEOTIDE SEQUENCE [LARGE SCALE GENOMIC DNA]</scope>
    <source>
        <strain evidence="3 4">DSM 40477</strain>
    </source>
</reference>